<dbReference type="InterPro" id="IPR011006">
    <property type="entry name" value="CheY-like_superfamily"/>
</dbReference>
<dbReference type="SMART" id="SM00448">
    <property type="entry name" value="REC"/>
    <property type="match status" value="1"/>
</dbReference>
<evidence type="ECO:0000313" key="4">
    <source>
        <dbReference type="EMBL" id="EXI68423.1"/>
    </source>
</evidence>
<organism evidence="4 5">
    <name type="scientific">Candidatus Accumulibacter adjunctus</name>
    <dbReference type="NCBI Taxonomy" id="1454001"/>
    <lineage>
        <taxon>Bacteria</taxon>
        <taxon>Pseudomonadati</taxon>
        <taxon>Pseudomonadota</taxon>
        <taxon>Betaproteobacteria</taxon>
        <taxon>Candidatus Accumulibacter</taxon>
    </lineage>
</organism>
<evidence type="ECO:0000259" key="3">
    <source>
        <dbReference type="PROSITE" id="PS50110"/>
    </source>
</evidence>
<dbReference type="PANTHER" id="PTHR44591">
    <property type="entry name" value="STRESS RESPONSE REGULATOR PROTEIN 1"/>
    <property type="match status" value="1"/>
</dbReference>
<sequence>MAVEAAIERETARQAAEEAKRLELAAAAAALAPTVRTAEQTVVMVADDSKVVRIKTGRLLAAHRFQVVMAEDGADAARQIEASLPDVLVTDVDMPGLTGLQLARQVRGDPRTAALPIIIVTSDSEQLQDEAAAAGVNVVLGKPYPEALLIEHVQQLAHVSAAS</sequence>
<keyword evidence="5" id="KW-1185">Reference proteome</keyword>
<dbReference type="InterPro" id="IPR050595">
    <property type="entry name" value="Bact_response_regulator"/>
</dbReference>
<dbReference type="SUPFAM" id="SSF52172">
    <property type="entry name" value="CheY-like"/>
    <property type="match status" value="1"/>
</dbReference>
<dbReference type="EMBL" id="JFAX01000005">
    <property type="protein sequence ID" value="EXI68423.1"/>
    <property type="molecule type" value="Genomic_DNA"/>
</dbReference>
<evidence type="ECO:0000313" key="5">
    <source>
        <dbReference type="Proteomes" id="UP000020218"/>
    </source>
</evidence>
<feature type="modified residue" description="4-aspartylphosphate" evidence="2">
    <location>
        <position position="91"/>
    </location>
</feature>
<reference evidence="4" key="1">
    <citation type="submission" date="2014-02" db="EMBL/GenBank/DDBJ databases">
        <title>Expanding our view of genomic diversity in Candidatus Accumulibacter clades.</title>
        <authorList>
            <person name="Skennerton C.T."/>
            <person name="Barr J.J."/>
            <person name="Slater F.R."/>
            <person name="Bond P.L."/>
            <person name="Tyson G.W."/>
        </authorList>
    </citation>
    <scope>NUCLEOTIDE SEQUENCE [LARGE SCALE GENOMIC DNA]</scope>
</reference>
<accession>A0A011MF59</accession>
<protein>
    <submittedName>
        <fullName evidence="4">Chemotaxis protein CheY</fullName>
    </submittedName>
</protein>
<proteinExistence type="predicted"/>
<evidence type="ECO:0000256" key="2">
    <source>
        <dbReference type="PROSITE-ProRule" id="PRU00169"/>
    </source>
</evidence>
<evidence type="ECO:0000256" key="1">
    <source>
        <dbReference type="ARBA" id="ARBA00022553"/>
    </source>
</evidence>
<gene>
    <name evidence="4" type="primary">cheY_2</name>
    <name evidence="4" type="ORF">AW08_01205</name>
</gene>
<keyword evidence="1 2" id="KW-0597">Phosphoprotein</keyword>
<dbReference type="STRING" id="1454001.AW08_01205"/>
<dbReference type="InterPro" id="IPR001789">
    <property type="entry name" value="Sig_transdc_resp-reg_receiver"/>
</dbReference>
<dbReference type="CDD" id="cd00156">
    <property type="entry name" value="REC"/>
    <property type="match status" value="1"/>
</dbReference>
<dbReference type="PANTHER" id="PTHR44591:SF3">
    <property type="entry name" value="RESPONSE REGULATORY DOMAIN-CONTAINING PROTEIN"/>
    <property type="match status" value="1"/>
</dbReference>
<dbReference type="PATRIC" id="fig|1454001.3.peg.1229"/>
<comment type="caution">
    <text evidence="4">The sequence shown here is derived from an EMBL/GenBank/DDBJ whole genome shotgun (WGS) entry which is preliminary data.</text>
</comment>
<dbReference type="PROSITE" id="PS50110">
    <property type="entry name" value="RESPONSE_REGULATORY"/>
    <property type="match status" value="1"/>
</dbReference>
<feature type="domain" description="Response regulatory" evidence="3">
    <location>
        <begin position="42"/>
        <end position="157"/>
    </location>
</feature>
<dbReference type="Gene3D" id="3.40.50.2300">
    <property type="match status" value="1"/>
</dbReference>
<dbReference type="GO" id="GO:0000160">
    <property type="term" value="P:phosphorelay signal transduction system"/>
    <property type="evidence" value="ECO:0007669"/>
    <property type="project" value="InterPro"/>
</dbReference>
<name>A0A011MF59_9PROT</name>
<dbReference type="AlphaFoldDB" id="A0A011MF59"/>
<dbReference type="Pfam" id="PF00072">
    <property type="entry name" value="Response_reg"/>
    <property type="match status" value="1"/>
</dbReference>
<dbReference type="Proteomes" id="UP000020218">
    <property type="component" value="Unassembled WGS sequence"/>
</dbReference>